<keyword evidence="5 7" id="KW-0378">Hydrolase</keyword>
<dbReference type="PROSITE" id="PS01306">
    <property type="entry name" value="UPF0054"/>
    <property type="match status" value="1"/>
</dbReference>
<dbReference type="GO" id="GO:0005737">
    <property type="term" value="C:cytoplasm"/>
    <property type="evidence" value="ECO:0007669"/>
    <property type="project" value="UniProtKB-SubCell"/>
</dbReference>
<dbReference type="InterPro" id="IPR020549">
    <property type="entry name" value="YbeY_CS"/>
</dbReference>
<name>A0A1M5KB05_9RHOB</name>
<gene>
    <name evidence="7" type="primary">ybeY</name>
    <name evidence="9" type="ORF">SAMN04488044_0918</name>
</gene>
<dbReference type="InterPro" id="IPR002036">
    <property type="entry name" value="YbeY"/>
</dbReference>
<evidence type="ECO:0000256" key="1">
    <source>
        <dbReference type="ARBA" id="ARBA00010875"/>
    </source>
</evidence>
<keyword evidence="7" id="KW-0698">rRNA processing</keyword>
<dbReference type="SUPFAM" id="SSF55486">
    <property type="entry name" value="Metalloproteases ('zincins'), catalytic domain"/>
    <property type="match status" value="1"/>
</dbReference>
<dbReference type="GO" id="GO:0008270">
    <property type="term" value="F:zinc ion binding"/>
    <property type="evidence" value="ECO:0007669"/>
    <property type="project" value="UniProtKB-UniRule"/>
</dbReference>
<feature type="binding site" evidence="7">
    <location>
        <position position="149"/>
    </location>
    <ligand>
        <name>Zn(2+)</name>
        <dbReference type="ChEBI" id="CHEBI:29105"/>
        <note>catalytic</note>
    </ligand>
</feature>
<accession>A0A1M5KB05</accession>
<keyword evidence="6 7" id="KW-0862">Zinc</keyword>
<keyword evidence="7" id="KW-0963">Cytoplasm</keyword>
<evidence type="ECO:0000256" key="6">
    <source>
        <dbReference type="ARBA" id="ARBA00022833"/>
    </source>
</evidence>
<evidence type="ECO:0000256" key="7">
    <source>
        <dbReference type="HAMAP-Rule" id="MF_00009"/>
    </source>
</evidence>
<keyword evidence="7" id="KW-0690">Ribosome biogenesis</keyword>
<keyword evidence="2 7" id="KW-0540">Nuclease</keyword>
<comment type="similarity">
    <text evidence="1 7">Belongs to the endoribonuclease YbeY family.</text>
</comment>
<keyword evidence="4 7" id="KW-0255">Endonuclease</keyword>
<feature type="region of interest" description="Disordered" evidence="8">
    <location>
        <begin position="87"/>
        <end position="117"/>
    </location>
</feature>
<dbReference type="PANTHER" id="PTHR46986:SF1">
    <property type="entry name" value="ENDORIBONUCLEASE YBEY, CHLOROPLASTIC"/>
    <property type="match status" value="1"/>
</dbReference>
<evidence type="ECO:0000256" key="5">
    <source>
        <dbReference type="ARBA" id="ARBA00022801"/>
    </source>
</evidence>
<keyword evidence="10" id="KW-1185">Reference proteome</keyword>
<dbReference type="PANTHER" id="PTHR46986">
    <property type="entry name" value="ENDORIBONUCLEASE YBEY, CHLOROPLASTIC"/>
    <property type="match status" value="1"/>
</dbReference>
<dbReference type="Pfam" id="PF02130">
    <property type="entry name" value="YbeY"/>
    <property type="match status" value="1"/>
</dbReference>
<protein>
    <recommendedName>
        <fullName evidence="7">Endoribonuclease YbeY</fullName>
        <ecNumber evidence="7">3.1.-.-</ecNumber>
    </recommendedName>
</protein>
<comment type="cofactor">
    <cofactor evidence="7">
        <name>Zn(2+)</name>
        <dbReference type="ChEBI" id="CHEBI:29105"/>
    </cofactor>
    <text evidence="7">Binds 1 zinc ion.</text>
</comment>
<dbReference type="STRING" id="870908.SAMN04488044_0918"/>
<evidence type="ECO:0000313" key="9">
    <source>
        <dbReference type="EMBL" id="SHG49947.1"/>
    </source>
</evidence>
<comment type="subcellular location">
    <subcellularLocation>
        <location evidence="7">Cytoplasm</location>
    </subcellularLocation>
</comment>
<evidence type="ECO:0000256" key="3">
    <source>
        <dbReference type="ARBA" id="ARBA00022723"/>
    </source>
</evidence>
<evidence type="ECO:0000256" key="4">
    <source>
        <dbReference type="ARBA" id="ARBA00022759"/>
    </source>
</evidence>
<sequence length="190" mass="20810">MRTPKKRWSSEIPLVGTDDSLYGAPMTVDVIIEDARWADVGLDALADKAAMGVFAALGLDADWEICIMACDDARIAELNAEFREKPTPTNVLSWPSEERGAEVDGTHPASPEGPDPELGDIAIAFETCDREARDAGKRFEDHVTHLLVHGILHLLGYDHIRDQDATLMEALETKILGKMGIADPYRDITG</sequence>
<evidence type="ECO:0000256" key="8">
    <source>
        <dbReference type="SAM" id="MobiDB-lite"/>
    </source>
</evidence>
<dbReference type="GO" id="GO:0004521">
    <property type="term" value="F:RNA endonuclease activity"/>
    <property type="evidence" value="ECO:0007669"/>
    <property type="project" value="UniProtKB-UniRule"/>
</dbReference>
<dbReference type="GO" id="GO:0006364">
    <property type="term" value="P:rRNA processing"/>
    <property type="evidence" value="ECO:0007669"/>
    <property type="project" value="UniProtKB-UniRule"/>
</dbReference>
<keyword evidence="3 7" id="KW-0479">Metal-binding</keyword>
<dbReference type="Gene3D" id="3.40.390.30">
    <property type="entry name" value="Metalloproteases ('zincins'), catalytic domain"/>
    <property type="match status" value="1"/>
</dbReference>
<dbReference type="Proteomes" id="UP000184211">
    <property type="component" value="Unassembled WGS sequence"/>
</dbReference>
<evidence type="ECO:0000313" key="10">
    <source>
        <dbReference type="Proteomes" id="UP000184211"/>
    </source>
</evidence>
<dbReference type="InterPro" id="IPR023091">
    <property type="entry name" value="MetalPrtase_cat_dom_sf_prd"/>
</dbReference>
<reference evidence="10" key="1">
    <citation type="submission" date="2016-11" db="EMBL/GenBank/DDBJ databases">
        <authorList>
            <person name="Varghese N."/>
            <person name="Submissions S."/>
        </authorList>
    </citation>
    <scope>NUCLEOTIDE SEQUENCE [LARGE SCALE GENOMIC DNA]</scope>
    <source>
        <strain evidence="10">DSM 28223</strain>
    </source>
</reference>
<dbReference type="EMBL" id="FQWM01000001">
    <property type="protein sequence ID" value="SHG49947.1"/>
    <property type="molecule type" value="Genomic_DNA"/>
</dbReference>
<proteinExistence type="inferred from homology"/>
<feature type="compositionally biased region" description="Basic and acidic residues" evidence="8">
    <location>
        <begin position="96"/>
        <end position="105"/>
    </location>
</feature>
<dbReference type="EC" id="3.1.-.-" evidence="7"/>
<comment type="function">
    <text evidence="7">Single strand-specific metallo-endoribonuclease involved in late-stage 70S ribosome quality control and in maturation of the 3' terminus of the 16S rRNA.</text>
</comment>
<dbReference type="GO" id="GO:0004222">
    <property type="term" value="F:metalloendopeptidase activity"/>
    <property type="evidence" value="ECO:0007669"/>
    <property type="project" value="InterPro"/>
</dbReference>
<feature type="binding site" evidence="7">
    <location>
        <position position="159"/>
    </location>
    <ligand>
        <name>Zn(2+)</name>
        <dbReference type="ChEBI" id="CHEBI:29105"/>
        <note>catalytic</note>
    </ligand>
</feature>
<evidence type="ECO:0000256" key="2">
    <source>
        <dbReference type="ARBA" id="ARBA00022722"/>
    </source>
</evidence>
<dbReference type="AlphaFoldDB" id="A0A1M5KB05"/>
<organism evidence="9 10">
    <name type="scientific">Cognatishimia maritima</name>
    <dbReference type="NCBI Taxonomy" id="870908"/>
    <lineage>
        <taxon>Bacteria</taxon>
        <taxon>Pseudomonadati</taxon>
        <taxon>Pseudomonadota</taxon>
        <taxon>Alphaproteobacteria</taxon>
        <taxon>Rhodobacterales</taxon>
        <taxon>Paracoccaceae</taxon>
        <taxon>Cognatishimia</taxon>
    </lineage>
</organism>
<dbReference type="HAMAP" id="MF_00009">
    <property type="entry name" value="Endoribonucl_YbeY"/>
    <property type="match status" value="1"/>
</dbReference>
<dbReference type="NCBIfam" id="TIGR00043">
    <property type="entry name" value="rRNA maturation RNase YbeY"/>
    <property type="match status" value="1"/>
</dbReference>
<feature type="binding site" evidence="7">
    <location>
        <position position="153"/>
    </location>
    <ligand>
        <name>Zn(2+)</name>
        <dbReference type="ChEBI" id="CHEBI:29105"/>
        <note>catalytic</note>
    </ligand>
</feature>